<keyword evidence="1" id="KW-0812">Transmembrane</keyword>
<feature type="transmembrane region" description="Helical" evidence="1">
    <location>
        <begin position="44"/>
        <end position="61"/>
    </location>
</feature>
<feature type="transmembrane region" description="Helical" evidence="1">
    <location>
        <begin position="67"/>
        <end position="85"/>
    </location>
</feature>
<keyword evidence="1" id="KW-1133">Transmembrane helix</keyword>
<keyword evidence="1" id="KW-0472">Membrane</keyword>
<dbReference type="RefSeq" id="WP_129970665.1">
    <property type="nucleotide sequence ID" value="NZ_JACCEW010000006.1"/>
</dbReference>
<evidence type="ECO:0000313" key="2">
    <source>
        <dbReference type="EMBL" id="NYT38683.1"/>
    </source>
</evidence>
<dbReference type="OrthoDB" id="3749011at2"/>
<dbReference type="EMBL" id="JACCEW010000006">
    <property type="protein sequence ID" value="NYT38683.1"/>
    <property type="molecule type" value="Genomic_DNA"/>
</dbReference>
<dbReference type="InterPro" id="IPR018750">
    <property type="entry name" value="DUF2306_membrane"/>
</dbReference>
<feature type="transmembrane region" description="Helical" evidence="1">
    <location>
        <begin position="12"/>
        <end position="32"/>
    </location>
</feature>
<gene>
    <name evidence="2" type="ORF">H0A68_17520</name>
</gene>
<dbReference type="AlphaFoldDB" id="A0A853FF46"/>
<reference evidence="2 3" key="1">
    <citation type="submission" date="2020-07" db="EMBL/GenBank/DDBJ databases">
        <title>Taxonomic revisions and descriptions of new bacterial species based on genomic comparisons in the high-G+C-content subgroup of the family Alcaligenaceae.</title>
        <authorList>
            <person name="Szabo A."/>
            <person name="Felfoldi T."/>
        </authorList>
    </citation>
    <scope>NUCLEOTIDE SEQUENCE [LARGE SCALE GENOMIC DNA]</scope>
    <source>
        <strain evidence="2 3">DSM 25264</strain>
    </source>
</reference>
<feature type="transmembrane region" description="Helical" evidence="1">
    <location>
        <begin position="106"/>
        <end position="124"/>
    </location>
</feature>
<name>A0A853FF46_9BURK</name>
<organism evidence="2 3">
    <name type="scientific">Allopusillimonas soli</name>
    <dbReference type="NCBI Taxonomy" id="659016"/>
    <lineage>
        <taxon>Bacteria</taxon>
        <taxon>Pseudomonadati</taxon>
        <taxon>Pseudomonadota</taxon>
        <taxon>Betaproteobacteria</taxon>
        <taxon>Burkholderiales</taxon>
        <taxon>Alcaligenaceae</taxon>
        <taxon>Allopusillimonas</taxon>
    </lineage>
</organism>
<keyword evidence="3" id="KW-1185">Reference proteome</keyword>
<accession>A0A853FF46</accession>
<sequence>MSLTPLTSASAVIQMHAWAALLALAVGVYILIRPKGSTAHRWMGRFWLMAMLVAVLSSFFIHELRTWGPWSPIHILSLITLILMVRAYQAIRQRRVPLHAELMKSAFYNALLLATFFTFLPGRIMHEVVFGPSGAKNAYAAIPLWAWILIGVALVVGGRHLLALWSRKRLSAKKAGRDLHASTKHISS</sequence>
<evidence type="ECO:0000256" key="1">
    <source>
        <dbReference type="SAM" id="Phobius"/>
    </source>
</evidence>
<evidence type="ECO:0000313" key="3">
    <source>
        <dbReference type="Proteomes" id="UP000580517"/>
    </source>
</evidence>
<feature type="transmembrane region" description="Helical" evidence="1">
    <location>
        <begin position="144"/>
        <end position="165"/>
    </location>
</feature>
<proteinExistence type="predicted"/>
<protein>
    <submittedName>
        <fullName evidence="2">DUF2306 domain-containing protein</fullName>
    </submittedName>
</protein>
<dbReference type="Proteomes" id="UP000580517">
    <property type="component" value="Unassembled WGS sequence"/>
</dbReference>
<comment type="caution">
    <text evidence="2">The sequence shown here is derived from an EMBL/GenBank/DDBJ whole genome shotgun (WGS) entry which is preliminary data.</text>
</comment>
<dbReference type="Pfam" id="PF10067">
    <property type="entry name" value="DUF2306"/>
    <property type="match status" value="1"/>
</dbReference>